<dbReference type="SMART" id="SM00034">
    <property type="entry name" value="CLECT"/>
    <property type="match status" value="2"/>
</dbReference>
<feature type="domain" description="C-type lectin" evidence="3">
    <location>
        <begin position="224"/>
        <end position="336"/>
    </location>
</feature>
<dbReference type="InterPro" id="IPR016187">
    <property type="entry name" value="CTDL_fold"/>
</dbReference>
<dbReference type="Proteomes" id="UP001345963">
    <property type="component" value="Unassembled WGS sequence"/>
</dbReference>
<dbReference type="PANTHER" id="PTHR45784:SF3">
    <property type="entry name" value="C-TYPE LECTIN DOMAIN FAMILY 4 MEMBER K-LIKE-RELATED"/>
    <property type="match status" value="1"/>
</dbReference>
<dbReference type="InterPro" id="IPR001304">
    <property type="entry name" value="C-type_lectin-like"/>
</dbReference>
<comment type="caution">
    <text evidence="4">The sequence shown here is derived from an EMBL/GenBank/DDBJ whole genome shotgun (WGS) entry which is preliminary data.</text>
</comment>
<dbReference type="PANTHER" id="PTHR45784">
    <property type="entry name" value="C-TYPE LECTIN DOMAIN FAMILY 20 MEMBER A-RELATED"/>
    <property type="match status" value="1"/>
</dbReference>
<evidence type="ECO:0000256" key="2">
    <source>
        <dbReference type="SAM" id="MobiDB-lite"/>
    </source>
</evidence>
<dbReference type="Gene3D" id="3.10.100.10">
    <property type="entry name" value="Mannose-Binding Protein A, subunit A"/>
    <property type="match status" value="3"/>
</dbReference>
<dbReference type="SUPFAM" id="SSF56436">
    <property type="entry name" value="C-type lectin-like"/>
    <property type="match status" value="3"/>
</dbReference>
<name>A0ABU7AL04_9TELE</name>
<evidence type="ECO:0000259" key="3">
    <source>
        <dbReference type="PROSITE" id="PS50041"/>
    </source>
</evidence>
<reference evidence="4 5" key="1">
    <citation type="submission" date="2021-07" db="EMBL/GenBank/DDBJ databases">
        <authorList>
            <person name="Palmer J.M."/>
        </authorList>
    </citation>
    <scope>NUCLEOTIDE SEQUENCE [LARGE SCALE GENOMIC DNA]</scope>
    <source>
        <strain evidence="4 5">AT_MEX2019</strain>
        <tissue evidence="4">Muscle</tissue>
    </source>
</reference>
<dbReference type="Pfam" id="PF00059">
    <property type="entry name" value="Lectin_C"/>
    <property type="match status" value="3"/>
</dbReference>
<evidence type="ECO:0000256" key="1">
    <source>
        <dbReference type="ARBA" id="ARBA00023157"/>
    </source>
</evidence>
<keyword evidence="1" id="KW-1015">Disulfide bond</keyword>
<feature type="region of interest" description="Disordered" evidence="2">
    <location>
        <begin position="1"/>
        <end position="23"/>
    </location>
</feature>
<gene>
    <name evidence="4" type="ORF">ATANTOWER_029053</name>
</gene>
<proteinExistence type="predicted"/>
<evidence type="ECO:0000313" key="5">
    <source>
        <dbReference type="Proteomes" id="UP001345963"/>
    </source>
</evidence>
<dbReference type="InterPro" id="IPR018378">
    <property type="entry name" value="C-type_lectin_CS"/>
</dbReference>
<feature type="domain" description="C-type lectin" evidence="3">
    <location>
        <begin position="335"/>
        <end position="412"/>
    </location>
</feature>
<sequence>MPEPPQLAPLDMEEQRPYSEPLQDGELLTLSLRESPATLRRKLNSHLYPGSCSFGHDPKFMDIGECCFIDCQLYEYLYIKEEKTWTEAQQYCREKHTDLATVSNMTDMKKLLNISEGNMGEAWIGLYDQTAGKRKWYWSLPGVEFNESETNWASGEALDTGSENCGFIGKNLTWGDYYCDLKLDFLCYDDQHEGRVTTSLKTGVGGDIGDGFMMATGEDQCKRNASQELYFIKEMKTWLEAQSYCRQNHTDLASGLNQVQMKQLNNAFQSVRMNTFFGPFRDTWRWLDGSSFSFRHWNLQFNLKEFNSGQCAMTVLHDEGRWKNANCTVKKTFICYDDKVILIKEKKNWMDALSYCRNNYRDLVTITNTDEQRWVQEKAKKASTPFVWIGLRFNCTLNVWLWVCPEMVSYRNNA</sequence>
<dbReference type="PROSITE" id="PS50041">
    <property type="entry name" value="C_TYPE_LECTIN_2"/>
    <property type="match status" value="3"/>
</dbReference>
<organism evidence="4 5">
    <name type="scientific">Ataeniobius toweri</name>
    <dbReference type="NCBI Taxonomy" id="208326"/>
    <lineage>
        <taxon>Eukaryota</taxon>
        <taxon>Metazoa</taxon>
        <taxon>Chordata</taxon>
        <taxon>Craniata</taxon>
        <taxon>Vertebrata</taxon>
        <taxon>Euteleostomi</taxon>
        <taxon>Actinopterygii</taxon>
        <taxon>Neopterygii</taxon>
        <taxon>Teleostei</taxon>
        <taxon>Neoteleostei</taxon>
        <taxon>Acanthomorphata</taxon>
        <taxon>Ovalentaria</taxon>
        <taxon>Atherinomorphae</taxon>
        <taxon>Cyprinodontiformes</taxon>
        <taxon>Goodeidae</taxon>
        <taxon>Ataeniobius</taxon>
    </lineage>
</organism>
<dbReference type="EMBL" id="JAHUTI010020412">
    <property type="protein sequence ID" value="MED6238752.1"/>
    <property type="molecule type" value="Genomic_DNA"/>
</dbReference>
<protein>
    <recommendedName>
        <fullName evidence="3">C-type lectin domain-containing protein</fullName>
    </recommendedName>
</protein>
<feature type="domain" description="C-type lectin" evidence="3">
    <location>
        <begin position="76"/>
        <end position="188"/>
    </location>
</feature>
<evidence type="ECO:0000313" key="4">
    <source>
        <dbReference type="EMBL" id="MED6238752.1"/>
    </source>
</evidence>
<dbReference type="PROSITE" id="PS00615">
    <property type="entry name" value="C_TYPE_LECTIN_1"/>
    <property type="match status" value="2"/>
</dbReference>
<dbReference type="InterPro" id="IPR016186">
    <property type="entry name" value="C-type_lectin-like/link_sf"/>
</dbReference>
<accession>A0ABU7AL04</accession>
<keyword evidence="5" id="KW-1185">Reference proteome</keyword>
<dbReference type="CDD" id="cd00037">
    <property type="entry name" value="CLECT"/>
    <property type="match status" value="1"/>
</dbReference>